<dbReference type="AlphaFoldDB" id="A0A9D1TPG5"/>
<sequence>MLDKDQKEALQIAKELTAKLIEVRSVTQSNIGDVFPNIFRVVYTTILEVSKDSGK</sequence>
<gene>
    <name evidence="1" type="ORF">H9894_05675</name>
</gene>
<dbReference type="EMBL" id="DXHV01000058">
    <property type="protein sequence ID" value="HIW00665.1"/>
    <property type="molecule type" value="Genomic_DNA"/>
</dbReference>
<proteinExistence type="predicted"/>
<dbReference type="Proteomes" id="UP000886752">
    <property type="component" value="Unassembled WGS sequence"/>
</dbReference>
<protein>
    <submittedName>
        <fullName evidence="1">Uncharacterized protein</fullName>
    </submittedName>
</protein>
<evidence type="ECO:0000313" key="2">
    <source>
        <dbReference type="Proteomes" id="UP000886752"/>
    </source>
</evidence>
<reference evidence="1" key="2">
    <citation type="submission" date="2021-04" db="EMBL/GenBank/DDBJ databases">
        <authorList>
            <person name="Gilroy R."/>
        </authorList>
    </citation>
    <scope>NUCLEOTIDE SEQUENCE</scope>
    <source>
        <strain evidence="1">ChiHecec2B26-446</strain>
    </source>
</reference>
<evidence type="ECO:0000313" key="1">
    <source>
        <dbReference type="EMBL" id="HIW00665.1"/>
    </source>
</evidence>
<name>A0A9D1TPG5_9BACT</name>
<organism evidence="1 2">
    <name type="scientific">Candidatus Desulfovibrio intestinipullorum</name>
    <dbReference type="NCBI Taxonomy" id="2838536"/>
    <lineage>
        <taxon>Bacteria</taxon>
        <taxon>Pseudomonadati</taxon>
        <taxon>Thermodesulfobacteriota</taxon>
        <taxon>Desulfovibrionia</taxon>
        <taxon>Desulfovibrionales</taxon>
        <taxon>Desulfovibrionaceae</taxon>
        <taxon>Desulfovibrio</taxon>
    </lineage>
</organism>
<accession>A0A9D1TPG5</accession>
<reference evidence="1" key="1">
    <citation type="journal article" date="2021" name="PeerJ">
        <title>Extensive microbial diversity within the chicken gut microbiome revealed by metagenomics and culture.</title>
        <authorList>
            <person name="Gilroy R."/>
            <person name="Ravi A."/>
            <person name="Getino M."/>
            <person name="Pursley I."/>
            <person name="Horton D.L."/>
            <person name="Alikhan N.F."/>
            <person name="Baker D."/>
            <person name="Gharbi K."/>
            <person name="Hall N."/>
            <person name="Watson M."/>
            <person name="Adriaenssens E.M."/>
            <person name="Foster-Nyarko E."/>
            <person name="Jarju S."/>
            <person name="Secka A."/>
            <person name="Antonio M."/>
            <person name="Oren A."/>
            <person name="Chaudhuri R.R."/>
            <person name="La Ragione R."/>
            <person name="Hildebrand F."/>
            <person name="Pallen M.J."/>
        </authorList>
    </citation>
    <scope>NUCLEOTIDE SEQUENCE</scope>
    <source>
        <strain evidence="1">ChiHecec2B26-446</strain>
    </source>
</reference>
<comment type="caution">
    <text evidence="1">The sequence shown here is derived from an EMBL/GenBank/DDBJ whole genome shotgun (WGS) entry which is preliminary data.</text>
</comment>